<comment type="caution">
    <text evidence="1">The sequence shown here is derived from an EMBL/GenBank/DDBJ whole genome shotgun (WGS) entry which is preliminary data.</text>
</comment>
<protein>
    <submittedName>
        <fullName evidence="1">Uncharacterized protein</fullName>
    </submittedName>
</protein>
<evidence type="ECO:0000313" key="2">
    <source>
        <dbReference type="Proteomes" id="UP000253664"/>
    </source>
</evidence>
<organism evidence="1 2">
    <name type="scientific">Ophiocordyceps polyrhachis-furcata BCC 54312</name>
    <dbReference type="NCBI Taxonomy" id="1330021"/>
    <lineage>
        <taxon>Eukaryota</taxon>
        <taxon>Fungi</taxon>
        <taxon>Dikarya</taxon>
        <taxon>Ascomycota</taxon>
        <taxon>Pezizomycotina</taxon>
        <taxon>Sordariomycetes</taxon>
        <taxon>Hypocreomycetidae</taxon>
        <taxon>Hypocreales</taxon>
        <taxon>Ophiocordycipitaceae</taxon>
        <taxon>Ophiocordyceps</taxon>
    </lineage>
</organism>
<dbReference type="AlphaFoldDB" id="A0A367LBC7"/>
<reference evidence="1 2" key="1">
    <citation type="journal article" date="2015" name="BMC Genomics">
        <title>Insights from the genome of Ophiocordyceps polyrhachis-furcata to pathogenicity and host specificity in insect fungi.</title>
        <authorList>
            <person name="Wichadakul D."/>
            <person name="Kobmoo N."/>
            <person name="Ingsriswang S."/>
            <person name="Tangphatsornruang S."/>
            <person name="Chantasingh D."/>
            <person name="Luangsa-ard J.J."/>
            <person name="Eurwilaichitr L."/>
        </authorList>
    </citation>
    <scope>NUCLEOTIDE SEQUENCE [LARGE SCALE GENOMIC DNA]</scope>
    <source>
        <strain evidence="1 2">BCC 54312</strain>
    </source>
</reference>
<proteinExistence type="predicted"/>
<dbReference type="EMBL" id="LKCN02000010">
    <property type="protein sequence ID" value="RCI11714.1"/>
    <property type="molecule type" value="Genomic_DNA"/>
</dbReference>
<accession>A0A367LBC7</accession>
<keyword evidence="2" id="KW-1185">Reference proteome</keyword>
<name>A0A367LBC7_9HYPO</name>
<dbReference type="Proteomes" id="UP000253664">
    <property type="component" value="Unassembled WGS sequence"/>
</dbReference>
<evidence type="ECO:0000313" key="1">
    <source>
        <dbReference type="EMBL" id="RCI11714.1"/>
    </source>
</evidence>
<gene>
    <name evidence="1" type="ORF">L249_7434</name>
</gene>
<sequence length="68" mass="7545">MPAAKRRSICLRYSVPGHFLKSCNLRLARRPSISRPDYIAPLNSCFLDSSAIGEYPLSIGTYSSLARV</sequence>